<dbReference type="PANTHER" id="PTHR24148">
    <property type="entry name" value="ANKYRIN REPEAT DOMAIN-CONTAINING PROTEIN 39 HOMOLOG-RELATED"/>
    <property type="match status" value="1"/>
</dbReference>
<dbReference type="InterPro" id="IPR010730">
    <property type="entry name" value="HET"/>
</dbReference>
<dbReference type="Pfam" id="PF26639">
    <property type="entry name" value="Het-6_barrel"/>
    <property type="match status" value="1"/>
</dbReference>
<dbReference type="AlphaFoldDB" id="A0A6A6QIC3"/>
<dbReference type="Proteomes" id="UP000799750">
    <property type="component" value="Unassembled WGS sequence"/>
</dbReference>
<feature type="compositionally biased region" description="Low complexity" evidence="1">
    <location>
        <begin position="13"/>
        <end position="26"/>
    </location>
</feature>
<organism evidence="3 4">
    <name type="scientific">Lophium mytilinum</name>
    <dbReference type="NCBI Taxonomy" id="390894"/>
    <lineage>
        <taxon>Eukaryota</taxon>
        <taxon>Fungi</taxon>
        <taxon>Dikarya</taxon>
        <taxon>Ascomycota</taxon>
        <taxon>Pezizomycotina</taxon>
        <taxon>Dothideomycetes</taxon>
        <taxon>Pleosporomycetidae</taxon>
        <taxon>Mytilinidiales</taxon>
        <taxon>Mytilinidiaceae</taxon>
        <taxon>Lophium</taxon>
    </lineage>
</organism>
<reference evidence="3" key="1">
    <citation type="journal article" date="2020" name="Stud. Mycol.">
        <title>101 Dothideomycetes genomes: a test case for predicting lifestyles and emergence of pathogens.</title>
        <authorList>
            <person name="Haridas S."/>
            <person name="Albert R."/>
            <person name="Binder M."/>
            <person name="Bloem J."/>
            <person name="Labutti K."/>
            <person name="Salamov A."/>
            <person name="Andreopoulos B."/>
            <person name="Baker S."/>
            <person name="Barry K."/>
            <person name="Bills G."/>
            <person name="Bluhm B."/>
            <person name="Cannon C."/>
            <person name="Castanera R."/>
            <person name="Culley D."/>
            <person name="Daum C."/>
            <person name="Ezra D."/>
            <person name="Gonzalez J."/>
            <person name="Henrissat B."/>
            <person name="Kuo A."/>
            <person name="Liang C."/>
            <person name="Lipzen A."/>
            <person name="Lutzoni F."/>
            <person name="Magnuson J."/>
            <person name="Mondo S."/>
            <person name="Nolan M."/>
            <person name="Ohm R."/>
            <person name="Pangilinan J."/>
            <person name="Park H.-J."/>
            <person name="Ramirez L."/>
            <person name="Alfaro M."/>
            <person name="Sun H."/>
            <person name="Tritt A."/>
            <person name="Yoshinaga Y."/>
            <person name="Zwiers L.-H."/>
            <person name="Turgeon B."/>
            <person name="Goodwin S."/>
            <person name="Spatafora J."/>
            <person name="Crous P."/>
            <person name="Grigoriev I."/>
        </authorList>
    </citation>
    <scope>NUCLEOTIDE SEQUENCE</scope>
    <source>
        <strain evidence="3">CBS 269.34</strain>
    </source>
</reference>
<evidence type="ECO:0000313" key="3">
    <source>
        <dbReference type="EMBL" id="KAF2491403.1"/>
    </source>
</evidence>
<sequence>MLKKRFLGLSGDTPESVESNSPSTSSGKQSIPTKTDEKKDAEEDMPAETAYRSPTGTPYIYSPLPREDGRDHIRILELLPGKPLDDIKCRLIQCSLDSCPDYEALSYVWGDAANPLPICVDEGILDVTQNLRSALRHLRRPLETRILWVDAVCIDQTDLDERAREVGIMNKIYQQTIRAVVWLGPHAQWPELAFLTCATLASDDLDSNDSLPKPNTKVDIYQPRKSYETAQTLTDAAKEAVDFLILQPWFERVWVIQEIALPDDACIQCGSRELEWKTFASGIESGLRKGLFQTSMFGFVDADNFHNFRAVASIRERNATRPPAQQLLDLLIQFRTRDATDARDKVFSLLGLVANVEELGLTPDYRASAASLYCKTAISILSRSTCLDFLGLAATSSKSDFGQSLPSWVADWSFTRNIPKPFMLDARGKPRPTSASWNATASIEFPDMGTAVVSGHFVDTIAFVSDPLIDLHDDGNWFKDDEFFAKTAQLENPDYKSLRGIYRMIRNSAGAVKFTLGEIFRVVDQIEVFLRWENLAQVGEKNGSTATPTREDYMAIYWQTLCTGTMPDGYAATENLFYVWYNCLGSVRRLTKMRVNSIRRLFRPLAFISYMISARNLDDKFASELMTYASQRRMAKTKNGYLCLIPVNAAFGDSVALCKGGRVPLVLRKQDSHWRLMGESYIHGLMDGVAFREDACFDISIQ</sequence>
<proteinExistence type="predicted"/>
<name>A0A6A6QIC3_9PEZI</name>
<protein>
    <submittedName>
        <fullName evidence="3">HET-domain-containing protein</fullName>
    </submittedName>
</protein>
<dbReference type="OrthoDB" id="5416609at2759"/>
<feature type="region of interest" description="Disordered" evidence="1">
    <location>
        <begin position="1"/>
        <end position="64"/>
    </location>
</feature>
<feature type="domain" description="Heterokaryon incompatibility" evidence="2">
    <location>
        <begin position="102"/>
        <end position="258"/>
    </location>
</feature>
<keyword evidence="4" id="KW-1185">Reference proteome</keyword>
<dbReference type="PANTHER" id="PTHR24148:SF64">
    <property type="entry name" value="HETEROKARYON INCOMPATIBILITY DOMAIN-CONTAINING PROTEIN"/>
    <property type="match status" value="1"/>
</dbReference>
<dbReference type="EMBL" id="MU004195">
    <property type="protein sequence ID" value="KAF2491403.1"/>
    <property type="molecule type" value="Genomic_DNA"/>
</dbReference>
<accession>A0A6A6QIC3</accession>
<evidence type="ECO:0000313" key="4">
    <source>
        <dbReference type="Proteomes" id="UP000799750"/>
    </source>
</evidence>
<gene>
    <name evidence="3" type="ORF">BU16DRAFT_118715</name>
</gene>
<evidence type="ECO:0000259" key="2">
    <source>
        <dbReference type="Pfam" id="PF06985"/>
    </source>
</evidence>
<dbReference type="InterPro" id="IPR052895">
    <property type="entry name" value="HetReg/Transcr_Mod"/>
</dbReference>
<dbReference type="Pfam" id="PF06985">
    <property type="entry name" value="HET"/>
    <property type="match status" value="1"/>
</dbReference>
<evidence type="ECO:0000256" key="1">
    <source>
        <dbReference type="SAM" id="MobiDB-lite"/>
    </source>
</evidence>